<name>A0A379JH89_9NOCA</name>
<accession>A0A379JH89</accession>
<gene>
    <name evidence="2" type="ORF">FOH10_07445</name>
    <name evidence="3" type="ORF">NCTC1934_05237</name>
</gene>
<keyword evidence="1" id="KW-1133">Transmembrane helix</keyword>
<dbReference type="OrthoDB" id="9991739at2"/>
<feature type="transmembrane region" description="Helical" evidence="1">
    <location>
        <begin position="80"/>
        <end position="98"/>
    </location>
</feature>
<sequence>MIHNESDSRTVDRSFWRWATLALPLAIAFEAALFAAIGSAIVNSDPVADPSRHLLFSIVAAVMVTGAILLFRKGTSASRGTALGTTAACAFLLFFWLVTL</sequence>
<dbReference type="Proteomes" id="UP000317039">
    <property type="component" value="Chromosome"/>
</dbReference>
<feature type="transmembrane region" description="Helical" evidence="1">
    <location>
        <begin position="54"/>
        <end position="71"/>
    </location>
</feature>
<dbReference type="EMBL" id="UGRY01000004">
    <property type="protein sequence ID" value="SUD47912.1"/>
    <property type="molecule type" value="Genomic_DNA"/>
</dbReference>
<organism evidence="3 4">
    <name type="scientific">Nocardia otitidiscaviarum</name>
    <dbReference type="NCBI Taxonomy" id="1823"/>
    <lineage>
        <taxon>Bacteria</taxon>
        <taxon>Bacillati</taxon>
        <taxon>Actinomycetota</taxon>
        <taxon>Actinomycetes</taxon>
        <taxon>Mycobacteriales</taxon>
        <taxon>Nocardiaceae</taxon>
        <taxon>Nocardia</taxon>
    </lineage>
</organism>
<evidence type="ECO:0000313" key="5">
    <source>
        <dbReference type="Proteomes" id="UP000317039"/>
    </source>
</evidence>
<dbReference type="Proteomes" id="UP000255467">
    <property type="component" value="Unassembled WGS sequence"/>
</dbReference>
<evidence type="ECO:0000256" key="1">
    <source>
        <dbReference type="SAM" id="Phobius"/>
    </source>
</evidence>
<evidence type="ECO:0000313" key="4">
    <source>
        <dbReference type="Proteomes" id="UP000255467"/>
    </source>
</evidence>
<evidence type="ECO:0000313" key="2">
    <source>
        <dbReference type="EMBL" id="QDP78600.1"/>
    </source>
</evidence>
<dbReference type="AlphaFoldDB" id="A0A379JH89"/>
<reference evidence="3 4" key="1">
    <citation type="submission" date="2018-06" db="EMBL/GenBank/DDBJ databases">
        <authorList>
            <consortium name="Pathogen Informatics"/>
            <person name="Doyle S."/>
        </authorList>
    </citation>
    <scope>NUCLEOTIDE SEQUENCE [LARGE SCALE GENOMIC DNA]</scope>
    <source>
        <strain evidence="3 4">NCTC1934</strain>
    </source>
</reference>
<reference evidence="2 5" key="2">
    <citation type="submission" date="2019-07" db="EMBL/GenBank/DDBJ databases">
        <title>Complete Genome Sequence and Methylome Analysis of Nocardia otitidis-caviarum NEB252.</title>
        <authorList>
            <person name="Fomenkov A."/>
            <person name="Anton B.P."/>
            <person name="Vincze T."/>
            <person name="Roberts R.J."/>
        </authorList>
    </citation>
    <scope>NUCLEOTIDE SEQUENCE [LARGE SCALE GENOMIC DNA]</scope>
    <source>
        <strain evidence="2 5">NEB252</strain>
    </source>
</reference>
<protein>
    <submittedName>
        <fullName evidence="3">Uncharacterized protein</fullName>
    </submittedName>
</protein>
<keyword evidence="1" id="KW-0472">Membrane</keyword>
<evidence type="ECO:0000313" key="3">
    <source>
        <dbReference type="EMBL" id="SUD47912.1"/>
    </source>
</evidence>
<keyword evidence="1" id="KW-0812">Transmembrane</keyword>
<dbReference type="KEGG" id="nod:FOH10_07445"/>
<proteinExistence type="predicted"/>
<dbReference type="RefSeq" id="WP_051037255.1">
    <property type="nucleotide sequence ID" value="NZ_CP041695.1"/>
</dbReference>
<dbReference type="GeneID" id="80332227"/>
<keyword evidence="4" id="KW-1185">Reference proteome</keyword>
<feature type="transmembrane region" description="Helical" evidence="1">
    <location>
        <begin position="21"/>
        <end position="42"/>
    </location>
</feature>
<dbReference type="EMBL" id="CP041695">
    <property type="protein sequence ID" value="QDP78600.1"/>
    <property type="molecule type" value="Genomic_DNA"/>
</dbReference>